<reference evidence="2 3" key="1">
    <citation type="submission" date="2019-08" db="EMBL/GenBank/DDBJ databases">
        <title>Bacillus genomes from the desert of Cuatro Cienegas, Coahuila.</title>
        <authorList>
            <person name="Olmedo-Alvarez G."/>
        </authorList>
    </citation>
    <scope>NUCLEOTIDE SEQUENCE [LARGE SCALE GENOMIC DNA]</scope>
    <source>
        <strain evidence="2 3">CH40_1T</strain>
    </source>
</reference>
<organism evidence="2 3">
    <name type="scientific">Rossellomorea vietnamensis</name>
    <dbReference type="NCBI Taxonomy" id="218284"/>
    <lineage>
        <taxon>Bacteria</taxon>
        <taxon>Bacillati</taxon>
        <taxon>Bacillota</taxon>
        <taxon>Bacilli</taxon>
        <taxon>Bacillales</taxon>
        <taxon>Bacillaceae</taxon>
        <taxon>Rossellomorea</taxon>
    </lineage>
</organism>
<evidence type="ECO:0000313" key="2">
    <source>
        <dbReference type="EMBL" id="TYR73350.1"/>
    </source>
</evidence>
<dbReference type="RefSeq" id="WP_148948350.1">
    <property type="nucleotide sequence ID" value="NZ_VTEH01000019.1"/>
</dbReference>
<dbReference type="AlphaFoldDB" id="A0A5D4K9G1"/>
<comment type="caution">
    <text evidence="2">The sequence shown here is derived from an EMBL/GenBank/DDBJ whole genome shotgun (WGS) entry which is preliminary data.</text>
</comment>
<name>A0A5D4K9G1_9BACI</name>
<dbReference type="EMBL" id="VTEH01000019">
    <property type="protein sequence ID" value="TYR73350.1"/>
    <property type="molecule type" value="Genomic_DNA"/>
</dbReference>
<evidence type="ECO:0000313" key="3">
    <source>
        <dbReference type="Proteomes" id="UP000323317"/>
    </source>
</evidence>
<dbReference type="Proteomes" id="UP000323317">
    <property type="component" value="Unassembled WGS sequence"/>
</dbReference>
<sequence length="92" mass="9922">MRNDTYMAAGFHTGRYPGGIAISLAHKVSMRSVIQRKLPSHWPAKSRCGPLSSGSGHLNGPRSPNADRFPDEIATSLAHKSQIQSIALESPN</sequence>
<feature type="region of interest" description="Disordered" evidence="1">
    <location>
        <begin position="41"/>
        <end position="70"/>
    </location>
</feature>
<accession>A0A5D4K9G1</accession>
<proteinExistence type="predicted"/>
<gene>
    <name evidence="2" type="ORF">FZC79_19060</name>
</gene>
<protein>
    <submittedName>
        <fullName evidence="2">Uncharacterized protein</fullName>
    </submittedName>
</protein>
<evidence type="ECO:0000256" key="1">
    <source>
        <dbReference type="SAM" id="MobiDB-lite"/>
    </source>
</evidence>